<accession>A0ABT8Z012</accession>
<keyword evidence="1" id="KW-1133">Transmembrane helix</keyword>
<dbReference type="RefSeq" id="WP_026364481.1">
    <property type="nucleotide sequence ID" value="NZ_JAUPBL010000048.1"/>
</dbReference>
<comment type="caution">
    <text evidence="2">The sequence shown here is derived from an EMBL/GenBank/DDBJ whole genome shotgun (WGS) entry which is preliminary data.</text>
</comment>
<keyword evidence="1" id="KW-0472">Membrane</keyword>
<dbReference type="Proteomes" id="UP001175147">
    <property type="component" value="Unassembled WGS sequence"/>
</dbReference>
<proteinExistence type="predicted"/>
<protein>
    <submittedName>
        <fullName evidence="2">Uncharacterized protein</fullName>
    </submittedName>
</protein>
<name>A0ABT8Z012_9SPIR</name>
<gene>
    <name evidence="2" type="ORF">Q5M86_11920</name>
</gene>
<reference evidence="2" key="1">
    <citation type="submission" date="2023-07" db="EMBL/GenBank/DDBJ databases">
        <title>Mucosal microbiota of week-old chicken and adult hens.</title>
        <authorList>
            <person name="Volf J."/>
            <person name="Karasova D."/>
            <person name="Crhanova M."/>
            <person name="Faldynova M."/>
            <person name="Prikrylova H."/>
            <person name="Zeman M."/>
            <person name="Babak V."/>
            <person name="Rajova J."/>
            <person name="Rychlik I."/>
        </authorList>
    </citation>
    <scope>NUCLEOTIDE SEQUENCE</scope>
    <source>
        <strain evidence="2">ET902</strain>
    </source>
</reference>
<sequence length="90" mass="10517">MDLLVIIFFIIIIIIFILMFGILFFVSGISKVVDLISMIIFRNHEDCPFCHCKNSMRIIKTSSGYKKVCTKCRYSIEVKDDKNDTEKKDE</sequence>
<keyword evidence="1" id="KW-0812">Transmembrane</keyword>
<dbReference type="EMBL" id="JAUPBM010000211">
    <property type="protein sequence ID" value="MDO7021479.1"/>
    <property type="molecule type" value="Genomic_DNA"/>
</dbReference>
<keyword evidence="3" id="KW-1185">Reference proteome</keyword>
<feature type="transmembrane region" description="Helical" evidence="1">
    <location>
        <begin position="6"/>
        <end position="29"/>
    </location>
</feature>
<evidence type="ECO:0000256" key="1">
    <source>
        <dbReference type="SAM" id="Phobius"/>
    </source>
</evidence>
<evidence type="ECO:0000313" key="2">
    <source>
        <dbReference type="EMBL" id="MDO7021479.1"/>
    </source>
</evidence>
<organism evidence="2 3">
    <name type="scientific">Brachyspira innocens</name>
    <dbReference type="NCBI Taxonomy" id="13264"/>
    <lineage>
        <taxon>Bacteria</taxon>
        <taxon>Pseudomonadati</taxon>
        <taxon>Spirochaetota</taxon>
        <taxon>Spirochaetia</taxon>
        <taxon>Brachyspirales</taxon>
        <taxon>Brachyspiraceae</taxon>
        <taxon>Brachyspira</taxon>
    </lineage>
</organism>
<evidence type="ECO:0000313" key="3">
    <source>
        <dbReference type="Proteomes" id="UP001175147"/>
    </source>
</evidence>